<name>A0A3R9ZYA1_9CORY</name>
<dbReference type="Gene3D" id="3.40.50.150">
    <property type="entry name" value="Vaccinia Virus protein VP39"/>
    <property type="match status" value="1"/>
</dbReference>
<keyword evidence="3" id="KW-0808">Transferase</keyword>
<dbReference type="CDD" id="cd02440">
    <property type="entry name" value="AdoMet_MTases"/>
    <property type="match status" value="1"/>
</dbReference>
<evidence type="ECO:0000256" key="1">
    <source>
        <dbReference type="SAM" id="MobiDB-lite"/>
    </source>
</evidence>
<dbReference type="OrthoDB" id="6064711at2"/>
<proteinExistence type="predicted"/>
<reference evidence="3 4" key="1">
    <citation type="submission" date="2018-12" db="EMBL/GenBank/DDBJ databases">
        <title>YIM 101343 draft genome.</title>
        <authorList>
            <person name="Chen X."/>
        </authorList>
    </citation>
    <scope>NUCLEOTIDE SEQUENCE [LARGE SCALE GENOMIC DNA]</scope>
    <source>
        <strain evidence="3 4">YIM 101343</strain>
    </source>
</reference>
<sequence>MGEHQDDPGDLLPLRQGDRPLGPHPLRLRTHGEALSSTNWSHNDHFHGWVLRSLPDARSHALDLGCGSGRLVRQLASCFETVTGVDSDPRIIQGVEVPVNARLFASDALAVQERADLITMIAVLHHLPLRSALEHVADLLNPGGRFLCVGLARPRNLVDWVWEAGNVVANPLIGLLKYEKATPSPARIAAPSLTLEEIDQVGSEVMPGLRIRRREGFRHTLMWSKP</sequence>
<accession>A0A3R9ZYA1</accession>
<evidence type="ECO:0000259" key="2">
    <source>
        <dbReference type="Pfam" id="PF08242"/>
    </source>
</evidence>
<dbReference type="SUPFAM" id="SSF53335">
    <property type="entry name" value="S-adenosyl-L-methionine-dependent methyltransferases"/>
    <property type="match status" value="1"/>
</dbReference>
<keyword evidence="4" id="KW-1185">Reference proteome</keyword>
<dbReference type="InterPro" id="IPR013217">
    <property type="entry name" value="Methyltransf_12"/>
</dbReference>
<gene>
    <name evidence="3" type="ORF">EAH68_12905</name>
</gene>
<dbReference type="PANTHER" id="PTHR43464">
    <property type="entry name" value="METHYLTRANSFERASE"/>
    <property type="match status" value="1"/>
</dbReference>
<dbReference type="AlphaFoldDB" id="A0A3R9ZYA1"/>
<feature type="domain" description="Methyltransferase type 12" evidence="2">
    <location>
        <begin position="62"/>
        <end position="146"/>
    </location>
</feature>
<dbReference type="GO" id="GO:0032259">
    <property type="term" value="P:methylation"/>
    <property type="evidence" value="ECO:0007669"/>
    <property type="project" value="UniProtKB-KW"/>
</dbReference>
<dbReference type="Pfam" id="PF08242">
    <property type="entry name" value="Methyltransf_12"/>
    <property type="match status" value="1"/>
</dbReference>
<dbReference type="RefSeq" id="WP_126121756.1">
    <property type="nucleotide sequence ID" value="NZ_RXHJ01000020.1"/>
</dbReference>
<comment type="caution">
    <text evidence="3">The sequence shown here is derived from an EMBL/GenBank/DDBJ whole genome shotgun (WGS) entry which is preliminary data.</text>
</comment>
<keyword evidence="3" id="KW-0489">Methyltransferase</keyword>
<organism evidence="3 4">
    <name type="scientific">Corynebacterium hylobatis</name>
    <dbReference type="NCBI Taxonomy" id="1859290"/>
    <lineage>
        <taxon>Bacteria</taxon>
        <taxon>Bacillati</taxon>
        <taxon>Actinomycetota</taxon>
        <taxon>Actinomycetes</taxon>
        <taxon>Mycobacteriales</taxon>
        <taxon>Corynebacteriaceae</taxon>
        <taxon>Corynebacterium</taxon>
    </lineage>
</organism>
<dbReference type="Proteomes" id="UP000274907">
    <property type="component" value="Unassembled WGS sequence"/>
</dbReference>
<evidence type="ECO:0000313" key="4">
    <source>
        <dbReference type="Proteomes" id="UP000274907"/>
    </source>
</evidence>
<feature type="region of interest" description="Disordered" evidence="1">
    <location>
        <begin position="1"/>
        <end position="27"/>
    </location>
</feature>
<dbReference type="GO" id="GO:0008168">
    <property type="term" value="F:methyltransferase activity"/>
    <property type="evidence" value="ECO:0007669"/>
    <property type="project" value="UniProtKB-KW"/>
</dbReference>
<protein>
    <submittedName>
        <fullName evidence="3">Class I SAM-dependent methyltransferase</fullName>
    </submittedName>
</protein>
<dbReference type="InterPro" id="IPR029063">
    <property type="entry name" value="SAM-dependent_MTases_sf"/>
</dbReference>
<evidence type="ECO:0000313" key="3">
    <source>
        <dbReference type="EMBL" id="RSZ61455.1"/>
    </source>
</evidence>
<dbReference type="EMBL" id="RXHJ01000020">
    <property type="protein sequence ID" value="RSZ61455.1"/>
    <property type="molecule type" value="Genomic_DNA"/>
</dbReference>